<organism evidence="2 3">
    <name type="scientific">Macrosiphum euphorbiae</name>
    <name type="common">potato aphid</name>
    <dbReference type="NCBI Taxonomy" id="13131"/>
    <lineage>
        <taxon>Eukaryota</taxon>
        <taxon>Metazoa</taxon>
        <taxon>Ecdysozoa</taxon>
        <taxon>Arthropoda</taxon>
        <taxon>Hexapoda</taxon>
        <taxon>Insecta</taxon>
        <taxon>Pterygota</taxon>
        <taxon>Neoptera</taxon>
        <taxon>Paraneoptera</taxon>
        <taxon>Hemiptera</taxon>
        <taxon>Sternorrhyncha</taxon>
        <taxon>Aphidomorpha</taxon>
        <taxon>Aphidoidea</taxon>
        <taxon>Aphididae</taxon>
        <taxon>Macrosiphini</taxon>
        <taxon>Macrosiphum</taxon>
    </lineage>
</organism>
<comment type="caution">
    <text evidence="2">The sequence shown here is derived from an EMBL/GenBank/DDBJ whole genome shotgun (WGS) entry which is preliminary data.</text>
</comment>
<dbReference type="Pfam" id="PF18701">
    <property type="entry name" value="DUF5641"/>
    <property type="match status" value="1"/>
</dbReference>
<evidence type="ECO:0000259" key="1">
    <source>
        <dbReference type="Pfam" id="PF18701"/>
    </source>
</evidence>
<keyword evidence="3" id="KW-1185">Reference proteome</keyword>
<dbReference type="AlphaFoldDB" id="A0AAV0WTV1"/>
<name>A0AAV0WTV1_9HEMI</name>
<protein>
    <recommendedName>
        <fullName evidence="1">DUF5641 domain-containing protein</fullName>
    </recommendedName>
</protein>
<dbReference type="InterPro" id="IPR040676">
    <property type="entry name" value="DUF5641"/>
</dbReference>
<gene>
    <name evidence="2" type="ORF">MEUPH1_LOCUS14395</name>
</gene>
<evidence type="ECO:0000313" key="3">
    <source>
        <dbReference type="Proteomes" id="UP001160148"/>
    </source>
</evidence>
<dbReference type="PANTHER" id="PTHR47331">
    <property type="entry name" value="PHD-TYPE DOMAIN-CONTAINING PROTEIN"/>
    <property type="match status" value="1"/>
</dbReference>
<dbReference type="Proteomes" id="UP001160148">
    <property type="component" value="Unassembled WGS sequence"/>
</dbReference>
<reference evidence="2 3" key="1">
    <citation type="submission" date="2023-01" db="EMBL/GenBank/DDBJ databases">
        <authorList>
            <person name="Whitehead M."/>
        </authorList>
    </citation>
    <scope>NUCLEOTIDE SEQUENCE [LARGE SCALE GENOMIC DNA]</scope>
</reference>
<accession>A0AAV0WTV1</accession>
<dbReference type="EMBL" id="CARXXK010000002">
    <property type="protein sequence ID" value="CAI6358937.1"/>
    <property type="molecule type" value="Genomic_DNA"/>
</dbReference>
<sequence>MMTYDETTTLLCQIEAVLNSRPLTPLSSDPSDFNALTAGHFLIGGPLQLPPEPDCTGIPQNRLRRFKLMQAQAQIFWKRWSSKYLPQCQRSGKWTKLTRNIEVGDLAVLKNDNSPPLQWDLVRVTKVHPGPDGIVRAVTVRNSLGSEFKRPATKLAVLSTDNDEVGEGQNAL</sequence>
<evidence type="ECO:0000313" key="2">
    <source>
        <dbReference type="EMBL" id="CAI6358937.1"/>
    </source>
</evidence>
<proteinExistence type="predicted"/>
<feature type="domain" description="DUF5641" evidence="1">
    <location>
        <begin position="65"/>
        <end position="158"/>
    </location>
</feature>
<dbReference type="PANTHER" id="PTHR47331:SF1">
    <property type="entry name" value="GAG-LIKE PROTEIN"/>
    <property type="match status" value="1"/>
</dbReference>